<dbReference type="PANTHER" id="PTHR30204">
    <property type="entry name" value="REDOX-CYCLING DRUG-SENSING TRANSCRIPTIONAL ACTIVATOR SOXR"/>
    <property type="match status" value="1"/>
</dbReference>
<keyword evidence="4" id="KW-0804">Transcription</keyword>
<feature type="compositionally biased region" description="Basic and acidic residues" evidence="5">
    <location>
        <begin position="150"/>
        <end position="161"/>
    </location>
</feature>
<dbReference type="EMBL" id="CP019630">
    <property type="protein sequence ID" value="AQQ03488.1"/>
    <property type="molecule type" value="Genomic_DNA"/>
</dbReference>
<dbReference type="InterPro" id="IPR000551">
    <property type="entry name" value="MerR-type_HTH_dom"/>
</dbReference>
<evidence type="ECO:0000256" key="4">
    <source>
        <dbReference type="ARBA" id="ARBA00023163"/>
    </source>
</evidence>
<dbReference type="PANTHER" id="PTHR30204:SF69">
    <property type="entry name" value="MERR-FAMILY TRANSCRIPTIONAL REGULATOR"/>
    <property type="match status" value="1"/>
</dbReference>
<sequence>MKGGDMQIKEAAERLGITERMLRHYEKSGLMEARRSENGYRSYSAADLRRAARIRDFIATGFSTREVRAMAACLSDEGSGPCEGGIPQLLKKLEHIDRLSADLEAKREAILDRLTVLEEALSVSADEKGGAGSGMNAPVPGRGSGTPGRGRVDLEPHASGR</sequence>
<name>A0ABM6HZJ6_9HYPH</name>
<dbReference type="PROSITE" id="PS50937">
    <property type="entry name" value="HTH_MERR_2"/>
    <property type="match status" value="1"/>
</dbReference>
<dbReference type="SMART" id="SM00422">
    <property type="entry name" value="HTH_MERR"/>
    <property type="match status" value="1"/>
</dbReference>
<evidence type="ECO:0000256" key="3">
    <source>
        <dbReference type="ARBA" id="ARBA00023125"/>
    </source>
</evidence>
<evidence type="ECO:0000256" key="5">
    <source>
        <dbReference type="SAM" id="MobiDB-lite"/>
    </source>
</evidence>
<dbReference type="InterPro" id="IPR009061">
    <property type="entry name" value="DNA-bd_dom_put_sf"/>
</dbReference>
<evidence type="ECO:0000256" key="2">
    <source>
        <dbReference type="ARBA" id="ARBA00023015"/>
    </source>
</evidence>
<protein>
    <submittedName>
        <fullName evidence="7">MerR family transcriptional regulator</fullName>
    </submittedName>
</protein>
<feature type="domain" description="HTH merR-type" evidence="6">
    <location>
        <begin position="5"/>
        <end position="73"/>
    </location>
</feature>
<proteinExistence type="predicted"/>
<dbReference type="SUPFAM" id="SSF46955">
    <property type="entry name" value="Putative DNA-binding domain"/>
    <property type="match status" value="1"/>
</dbReference>
<evidence type="ECO:0000313" key="7">
    <source>
        <dbReference type="EMBL" id="AQQ03488.1"/>
    </source>
</evidence>
<accession>A0ABM6HZJ6</accession>
<keyword evidence="3" id="KW-0238">DNA-binding</keyword>
<dbReference type="InterPro" id="IPR047057">
    <property type="entry name" value="MerR_fam"/>
</dbReference>
<dbReference type="Gene3D" id="1.10.1660.10">
    <property type="match status" value="1"/>
</dbReference>
<evidence type="ECO:0000313" key="8">
    <source>
        <dbReference type="Proteomes" id="UP000188174"/>
    </source>
</evidence>
<gene>
    <name evidence="7" type="ORF">B0E33_07650</name>
</gene>
<evidence type="ECO:0000256" key="1">
    <source>
        <dbReference type="ARBA" id="ARBA00022491"/>
    </source>
</evidence>
<feature type="region of interest" description="Disordered" evidence="5">
    <location>
        <begin position="125"/>
        <end position="161"/>
    </location>
</feature>
<reference evidence="7 8" key="1">
    <citation type="submission" date="2017-02" db="EMBL/GenBank/DDBJ databases">
        <authorList>
            <person name="Jeong S."/>
        </authorList>
    </citation>
    <scope>NUCLEOTIDE SEQUENCE [LARGE SCALE GENOMIC DNA]</scope>
    <source>
        <strain evidence="7 8">RMAR6-6</strain>
    </source>
</reference>
<keyword evidence="2" id="KW-0805">Transcription regulation</keyword>
<dbReference type="Proteomes" id="UP000188174">
    <property type="component" value="Chromosome"/>
</dbReference>
<keyword evidence="1" id="KW-0678">Repressor</keyword>
<evidence type="ECO:0000259" key="6">
    <source>
        <dbReference type="PROSITE" id="PS50937"/>
    </source>
</evidence>
<organism evidence="7 8">
    <name type="scientific">Roseibium algicola</name>
    <dbReference type="NCBI Taxonomy" id="2857014"/>
    <lineage>
        <taxon>Bacteria</taxon>
        <taxon>Pseudomonadati</taxon>
        <taxon>Pseudomonadota</taxon>
        <taxon>Alphaproteobacteria</taxon>
        <taxon>Hyphomicrobiales</taxon>
        <taxon>Stappiaceae</taxon>
        <taxon>Roseibium</taxon>
    </lineage>
</organism>
<dbReference type="Pfam" id="PF13411">
    <property type="entry name" value="MerR_1"/>
    <property type="match status" value="1"/>
</dbReference>
<keyword evidence="8" id="KW-1185">Reference proteome</keyword>